<protein>
    <submittedName>
        <fullName evidence="1">CoA transferase</fullName>
    </submittedName>
</protein>
<dbReference type="Proteomes" id="UP000321379">
    <property type="component" value="Unassembled WGS sequence"/>
</dbReference>
<dbReference type="InterPro" id="IPR044855">
    <property type="entry name" value="CoA-Trfase_III_dom3_sf"/>
</dbReference>
<dbReference type="Gene3D" id="3.40.50.10540">
    <property type="entry name" value="Crotonobetainyl-coa:carnitine coa-transferase, domain 1"/>
    <property type="match status" value="2"/>
</dbReference>
<dbReference type="Gene3D" id="3.30.1540.10">
    <property type="entry name" value="formyl-coa transferase, domain 3"/>
    <property type="match status" value="1"/>
</dbReference>
<dbReference type="Pfam" id="PF02515">
    <property type="entry name" value="CoA_transf_3"/>
    <property type="match status" value="2"/>
</dbReference>
<dbReference type="RefSeq" id="WP_147782528.1">
    <property type="nucleotide sequence ID" value="NZ_VRMG01000005.1"/>
</dbReference>
<evidence type="ECO:0000313" key="2">
    <source>
        <dbReference type="Proteomes" id="UP000321379"/>
    </source>
</evidence>
<sequence length="762" mass="81501">MATLDRIRVLDLGHYVAGPLTAQLLAQQGAEVVRVDRPGAIDGLADAYLQRNKQRISLDLKRPADVETARSLAADCDVVIENFRPGVLDRIGLSAEVLMAENPGLIYCSIPGFAAADPRSQVQGWEGVIDAATGNCRVRVGEAPPDWDFTRPTFSALPLASNFAAILSATAIVAALTEREVTGRGARLEVPLFDSMFELIGGAGAYSAERGFQSEAPLIANGSGTYECADGTFVQFNPIGATMRFLIWFLDAAGKQDWIAEGLGLASSYTADPELAAALRVRLAALFLTRPAQEWEELGQEAGVPLCMVRSSREWMENDHARASGQVVEVTDPEFGRTWMAGVPIHLSESPSVAPTPRHAVDADRSIVLDALAQRGGAVANSGQARAPKQMKDVRVVDLTQILAGPSAGRMLAEYGADVIKVNAPQRNIEAHGIVNRGKRSILIDLQRSEGQALLWELIDRADVVTQNFPQGTAERYGLGYRHVHARRPDIVFVSVSCYGYDGPWAQGRGYEVQGQAVTGIMERAGRGGKPAVLGPYNPLDYGTGAMAAFAATLGLFHRARTGQGQHVSTSLAQVGTFHQATMLVGNAGSDGEAAGRDALGASPLQRFYQASDGWFFLGARTEQLEAIVAVSRVLPDGSISFEEGLEAAFIAKDVAHWVRSLRDGGVGAHEIVRLPDLLLDRYVVDSGLRVEQVSEEVGPVIMPGPAVIIDGRRISAGRPANAPGADAQSVLDEIGRGDELSSLESRWVVQRVALPSGWPKP</sequence>
<accession>A0A5C8URL9</accession>
<dbReference type="SUPFAM" id="SSF89796">
    <property type="entry name" value="CoA-transferase family III (CaiB/BaiF)"/>
    <property type="match status" value="2"/>
</dbReference>
<dbReference type="GO" id="GO:0016740">
    <property type="term" value="F:transferase activity"/>
    <property type="evidence" value="ECO:0007669"/>
    <property type="project" value="UniProtKB-KW"/>
</dbReference>
<dbReference type="InterPro" id="IPR023606">
    <property type="entry name" value="CoA-Trfase_III_dom_1_sf"/>
</dbReference>
<dbReference type="EMBL" id="VRMG01000005">
    <property type="protein sequence ID" value="TXN30942.1"/>
    <property type="molecule type" value="Genomic_DNA"/>
</dbReference>
<dbReference type="PANTHER" id="PTHR48228:SF5">
    <property type="entry name" value="ALPHA-METHYLACYL-COA RACEMASE"/>
    <property type="match status" value="1"/>
</dbReference>
<gene>
    <name evidence="1" type="ORF">FVP33_04890</name>
</gene>
<keyword evidence="1" id="KW-0808">Transferase</keyword>
<proteinExistence type="predicted"/>
<keyword evidence="2" id="KW-1185">Reference proteome</keyword>
<dbReference type="PANTHER" id="PTHR48228">
    <property type="entry name" value="SUCCINYL-COA--D-CITRAMALATE COA-TRANSFERASE"/>
    <property type="match status" value="1"/>
</dbReference>
<dbReference type="AlphaFoldDB" id="A0A5C8URL9"/>
<dbReference type="InterPro" id="IPR003673">
    <property type="entry name" value="CoA-Trfase_fam_III"/>
</dbReference>
<dbReference type="InterPro" id="IPR050509">
    <property type="entry name" value="CoA-transferase_III"/>
</dbReference>
<comment type="caution">
    <text evidence="1">The sequence shown here is derived from an EMBL/GenBank/DDBJ whole genome shotgun (WGS) entry which is preliminary data.</text>
</comment>
<evidence type="ECO:0000313" key="1">
    <source>
        <dbReference type="EMBL" id="TXN30942.1"/>
    </source>
</evidence>
<organism evidence="1 2">
    <name type="scientific">Lacisediminihabitans profunda</name>
    <dbReference type="NCBI Taxonomy" id="2594790"/>
    <lineage>
        <taxon>Bacteria</taxon>
        <taxon>Bacillati</taxon>
        <taxon>Actinomycetota</taxon>
        <taxon>Actinomycetes</taxon>
        <taxon>Micrococcales</taxon>
        <taxon>Microbacteriaceae</taxon>
        <taxon>Lacisediminihabitans</taxon>
    </lineage>
</organism>
<reference evidence="1 2" key="1">
    <citation type="submission" date="2019-08" db="EMBL/GenBank/DDBJ databases">
        <title>Bacterial whole genome sequence for Glaciihabitans sp. CHu50b-6-2.</title>
        <authorList>
            <person name="Jin L."/>
        </authorList>
    </citation>
    <scope>NUCLEOTIDE SEQUENCE [LARGE SCALE GENOMIC DNA]</scope>
    <source>
        <strain evidence="1 2">CHu50b-6-2</strain>
    </source>
</reference>
<name>A0A5C8URL9_9MICO</name>